<evidence type="ECO:0000313" key="2">
    <source>
        <dbReference type="EMBL" id="MBU8873799.1"/>
    </source>
</evidence>
<dbReference type="InterPro" id="IPR045761">
    <property type="entry name" value="ODP_dom"/>
</dbReference>
<accession>A0ABS6IIS9</accession>
<feature type="domain" description="ODP" evidence="1">
    <location>
        <begin position="28"/>
        <end position="214"/>
    </location>
</feature>
<evidence type="ECO:0000259" key="1">
    <source>
        <dbReference type="Pfam" id="PF19583"/>
    </source>
</evidence>
<protein>
    <submittedName>
        <fullName evidence="2">MBL fold metallo-hydrolase</fullName>
    </submittedName>
</protein>
<comment type="caution">
    <text evidence="2">The sequence shown here is derived from an EMBL/GenBank/DDBJ whole genome shotgun (WGS) entry which is preliminary data.</text>
</comment>
<reference evidence="2 3" key="1">
    <citation type="submission" date="2021-06" db="EMBL/GenBank/DDBJ databases">
        <authorList>
            <person name="Lee D.H."/>
        </authorList>
    </citation>
    <scope>NUCLEOTIDE SEQUENCE [LARGE SCALE GENOMIC DNA]</scope>
    <source>
        <strain evidence="2 3">MMS21-HV4-11</strain>
    </source>
</reference>
<keyword evidence="3" id="KW-1185">Reference proteome</keyword>
<dbReference type="EMBL" id="JAHOPB010000001">
    <property type="protein sequence ID" value="MBU8873799.1"/>
    <property type="molecule type" value="Genomic_DNA"/>
</dbReference>
<dbReference type="PANTHER" id="PTHR43717:SF1">
    <property type="entry name" value="ANAEROBIC NITRIC OXIDE REDUCTASE FLAVORUBREDOXIN"/>
    <property type="match status" value="1"/>
</dbReference>
<evidence type="ECO:0000313" key="3">
    <source>
        <dbReference type="Proteomes" id="UP000727907"/>
    </source>
</evidence>
<dbReference type="RefSeq" id="WP_216958297.1">
    <property type="nucleotide sequence ID" value="NZ_JAHOPB010000001.1"/>
</dbReference>
<proteinExistence type="predicted"/>
<sequence length="238" mass="25877">MRTTVAEIAPSIYRLSTFVPNVGPTGFTFNQFLIDADEPLLFHYGQRSLFPLIVEAVKTVIPLSKLRWTTCSHAEGDESGALNQWLAAAPNAQPAHGLTGCNIWLSDMADRPPRALQDNEVLDLGGKRVRWLDTPHVPHNWDAGLIYEETTGTLFSSDLFTQTGPADPTTESDIVAPAIAVAERLPFMPPTPMAAPTLRRLAALKPTTIALMHGPTFKGDGEAALEGLAEYYGRSTPQ</sequence>
<organism evidence="2 3">
    <name type="scientific">Reyranella humidisoli</name>
    <dbReference type="NCBI Taxonomy" id="2849149"/>
    <lineage>
        <taxon>Bacteria</taxon>
        <taxon>Pseudomonadati</taxon>
        <taxon>Pseudomonadota</taxon>
        <taxon>Alphaproteobacteria</taxon>
        <taxon>Hyphomicrobiales</taxon>
        <taxon>Reyranellaceae</taxon>
        <taxon>Reyranella</taxon>
    </lineage>
</organism>
<dbReference type="PANTHER" id="PTHR43717">
    <property type="entry name" value="ANAEROBIC NITRIC OXIDE REDUCTASE FLAVORUBREDOXIN"/>
    <property type="match status" value="1"/>
</dbReference>
<name>A0ABS6IIS9_9HYPH</name>
<gene>
    <name evidence="2" type="ORF">KQ910_08490</name>
</gene>
<dbReference type="Proteomes" id="UP000727907">
    <property type="component" value="Unassembled WGS sequence"/>
</dbReference>
<dbReference type="Pfam" id="PF19583">
    <property type="entry name" value="ODP"/>
    <property type="match status" value="1"/>
</dbReference>